<dbReference type="CDD" id="cd00093">
    <property type="entry name" value="HTH_XRE"/>
    <property type="match status" value="1"/>
</dbReference>
<evidence type="ECO:0000313" key="2">
    <source>
        <dbReference type="EMBL" id="MDO3382009.1"/>
    </source>
</evidence>
<dbReference type="Pfam" id="PF01381">
    <property type="entry name" value="HTH_3"/>
    <property type="match status" value="1"/>
</dbReference>
<keyword evidence="3" id="KW-1185">Reference proteome</keyword>
<sequence length="117" mass="12554">MSKHEGTIMRADKRKKLEAAGWVVDDASDFLGLTPEESAYTEMKIGLGNALRERRKSQRISQVAFSKRVKSSQSRVANIESGDPSVSIDALTKSLLALGVSSAELSQIICSAGSRAA</sequence>
<comment type="caution">
    <text evidence="2">The sequence shown here is derived from an EMBL/GenBank/DDBJ whole genome shotgun (WGS) entry which is preliminary data.</text>
</comment>
<dbReference type="EMBL" id="JAULRT010000052">
    <property type="protein sequence ID" value="MDO3382009.1"/>
    <property type="molecule type" value="Genomic_DNA"/>
</dbReference>
<feature type="domain" description="HTH cro/C1-type" evidence="1">
    <location>
        <begin position="51"/>
        <end position="105"/>
    </location>
</feature>
<accession>A0ABT8TD31</accession>
<reference evidence="2" key="1">
    <citation type="submission" date="2023-07" db="EMBL/GenBank/DDBJ databases">
        <title>Gilvimarinus algae sp. nov., isolated from the surface of Kelp.</title>
        <authorList>
            <person name="Sun Y.Y."/>
            <person name="Gong Y."/>
            <person name="Du Z.J."/>
        </authorList>
    </citation>
    <scope>NUCLEOTIDE SEQUENCE</scope>
    <source>
        <strain evidence="2">SDUM040014</strain>
    </source>
</reference>
<dbReference type="InterPro" id="IPR001387">
    <property type="entry name" value="Cro/C1-type_HTH"/>
</dbReference>
<organism evidence="2 3">
    <name type="scientific">Gilvimarinus algae</name>
    <dbReference type="NCBI Taxonomy" id="3058037"/>
    <lineage>
        <taxon>Bacteria</taxon>
        <taxon>Pseudomonadati</taxon>
        <taxon>Pseudomonadota</taxon>
        <taxon>Gammaproteobacteria</taxon>
        <taxon>Cellvibrionales</taxon>
        <taxon>Cellvibrionaceae</taxon>
        <taxon>Gilvimarinus</taxon>
    </lineage>
</organism>
<dbReference type="Gene3D" id="1.10.260.40">
    <property type="entry name" value="lambda repressor-like DNA-binding domains"/>
    <property type="match status" value="1"/>
</dbReference>
<evidence type="ECO:0000313" key="3">
    <source>
        <dbReference type="Proteomes" id="UP001168380"/>
    </source>
</evidence>
<dbReference type="Proteomes" id="UP001168380">
    <property type="component" value="Unassembled WGS sequence"/>
</dbReference>
<name>A0ABT8TD31_9GAMM</name>
<dbReference type="SMART" id="SM00530">
    <property type="entry name" value="HTH_XRE"/>
    <property type="match status" value="1"/>
</dbReference>
<gene>
    <name evidence="2" type="ORF">QWI16_07465</name>
</gene>
<proteinExistence type="predicted"/>
<dbReference type="SUPFAM" id="SSF47413">
    <property type="entry name" value="lambda repressor-like DNA-binding domains"/>
    <property type="match status" value="1"/>
</dbReference>
<dbReference type="PROSITE" id="PS50943">
    <property type="entry name" value="HTH_CROC1"/>
    <property type="match status" value="1"/>
</dbReference>
<dbReference type="RefSeq" id="WP_302712172.1">
    <property type="nucleotide sequence ID" value="NZ_JAULRT010000052.1"/>
</dbReference>
<evidence type="ECO:0000259" key="1">
    <source>
        <dbReference type="PROSITE" id="PS50943"/>
    </source>
</evidence>
<protein>
    <submittedName>
        <fullName evidence="2">Helix-turn-helix transcriptional regulator</fullName>
    </submittedName>
</protein>
<dbReference type="InterPro" id="IPR010982">
    <property type="entry name" value="Lambda_DNA-bd_dom_sf"/>
</dbReference>